<gene>
    <name evidence="2" type="ORF">MRATA1EN1_LOCUS5471</name>
</gene>
<evidence type="ECO:0000313" key="2">
    <source>
        <dbReference type="EMBL" id="CAI9156509.1"/>
    </source>
</evidence>
<evidence type="ECO:0000313" key="3">
    <source>
        <dbReference type="Proteomes" id="UP001176941"/>
    </source>
</evidence>
<proteinExistence type="predicted"/>
<organism evidence="2 3">
    <name type="scientific">Rangifer tarandus platyrhynchus</name>
    <name type="common">Svalbard reindeer</name>
    <dbReference type="NCBI Taxonomy" id="3082113"/>
    <lineage>
        <taxon>Eukaryota</taxon>
        <taxon>Metazoa</taxon>
        <taxon>Chordata</taxon>
        <taxon>Craniata</taxon>
        <taxon>Vertebrata</taxon>
        <taxon>Euteleostomi</taxon>
        <taxon>Mammalia</taxon>
        <taxon>Eutheria</taxon>
        <taxon>Laurasiatheria</taxon>
        <taxon>Artiodactyla</taxon>
        <taxon>Ruminantia</taxon>
        <taxon>Pecora</taxon>
        <taxon>Cervidae</taxon>
        <taxon>Odocoileinae</taxon>
        <taxon>Rangifer</taxon>
    </lineage>
</organism>
<dbReference type="EMBL" id="OX459950">
    <property type="protein sequence ID" value="CAI9156509.1"/>
    <property type="molecule type" value="Genomic_DNA"/>
</dbReference>
<accession>A0ABN8Y9Q1</accession>
<reference evidence="2" key="1">
    <citation type="submission" date="2023-04" db="EMBL/GenBank/DDBJ databases">
        <authorList>
            <consortium name="ELIXIR-Norway"/>
        </authorList>
    </citation>
    <scope>NUCLEOTIDE SEQUENCE [LARGE SCALE GENOMIC DNA]</scope>
</reference>
<sequence length="126" mass="13601">MQFPGSSLLSLRQHVQVGQLGYSPQEGGGALPNGGPGAVATVPPELLSLEEQHGSREFHSQVLEDSDSDLRVSWCAGANMGKTTFIRHMMKKGLMALRCGAKHTIDPFATATQPSLTRTRWPAMRS</sequence>
<protein>
    <submittedName>
        <fullName evidence="2">Uncharacterized protein</fullName>
    </submittedName>
</protein>
<evidence type="ECO:0000256" key="1">
    <source>
        <dbReference type="SAM" id="MobiDB-lite"/>
    </source>
</evidence>
<feature type="compositionally biased region" description="Gly residues" evidence="1">
    <location>
        <begin position="26"/>
        <end position="37"/>
    </location>
</feature>
<keyword evidence="3" id="KW-1185">Reference proteome</keyword>
<name>A0ABN8Y9Q1_RANTA</name>
<feature type="region of interest" description="Disordered" evidence="1">
    <location>
        <begin position="21"/>
        <end position="41"/>
    </location>
</feature>
<dbReference type="Proteomes" id="UP001176941">
    <property type="component" value="Chromosome 14"/>
</dbReference>